<proteinExistence type="predicted"/>
<evidence type="ECO:0000256" key="5">
    <source>
        <dbReference type="ARBA" id="ARBA00023136"/>
    </source>
</evidence>
<comment type="subcellular location">
    <subcellularLocation>
        <location evidence="1">Cell membrane</location>
        <topology evidence="1">Multi-pass membrane protein</topology>
    </subcellularLocation>
</comment>
<feature type="transmembrane region" description="Helical" evidence="6">
    <location>
        <begin position="103"/>
        <end position="125"/>
    </location>
</feature>
<feature type="transmembrane region" description="Helical" evidence="6">
    <location>
        <begin position="132"/>
        <end position="157"/>
    </location>
</feature>
<evidence type="ECO:0000256" key="4">
    <source>
        <dbReference type="ARBA" id="ARBA00022989"/>
    </source>
</evidence>
<dbReference type="InterPro" id="IPR050638">
    <property type="entry name" value="AA-Vitamin_Transporters"/>
</dbReference>
<feature type="transmembrane region" description="Helical" evidence="6">
    <location>
        <begin position="78"/>
        <end position="97"/>
    </location>
</feature>
<feature type="transmembrane region" description="Helical" evidence="6">
    <location>
        <begin position="42"/>
        <end position="66"/>
    </location>
</feature>
<evidence type="ECO:0000256" key="2">
    <source>
        <dbReference type="ARBA" id="ARBA00022475"/>
    </source>
</evidence>
<evidence type="ECO:0000256" key="3">
    <source>
        <dbReference type="ARBA" id="ARBA00022692"/>
    </source>
</evidence>
<evidence type="ECO:0000259" key="7">
    <source>
        <dbReference type="Pfam" id="PF00892"/>
    </source>
</evidence>
<keyword evidence="5 6" id="KW-0472">Membrane</keyword>
<evidence type="ECO:0000256" key="1">
    <source>
        <dbReference type="ARBA" id="ARBA00004651"/>
    </source>
</evidence>
<keyword evidence="9" id="KW-1185">Reference proteome</keyword>
<dbReference type="PANTHER" id="PTHR32322">
    <property type="entry name" value="INNER MEMBRANE TRANSPORTER"/>
    <property type="match status" value="1"/>
</dbReference>
<accession>A0ABX9KHH9</accession>
<organism evidence="8 9">
    <name type="scientific">Psychrilyobacter piezotolerans</name>
    <dbReference type="NCBI Taxonomy" id="2293438"/>
    <lineage>
        <taxon>Bacteria</taxon>
        <taxon>Fusobacteriati</taxon>
        <taxon>Fusobacteriota</taxon>
        <taxon>Fusobacteriia</taxon>
        <taxon>Fusobacteriales</taxon>
        <taxon>Fusobacteriaceae</taxon>
        <taxon>Psychrilyobacter</taxon>
    </lineage>
</organism>
<dbReference type="PANTHER" id="PTHR32322:SF18">
    <property type="entry name" value="S-ADENOSYLMETHIONINE_S-ADENOSYLHOMOCYSTEINE TRANSPORTER"/>
    <property type="match status" value="1"/>
</dbReference>
<dbReference type="SUPFAM" id="SSF103481">
    <property type="entry name" value="Multidrug resistance efflux transporter EmrE"/>
    <property type="match status" value="1"/>
</dbReference>
<dbReference type="InterPro" id="IPR000620">
    <property type="entry name" value="EamA_dom"/>
</dbReference>
<feature type="transmembrane region" description="Helical" evidence="6">
    <location>
        <begin position="163"/>
        <end position="182"/>
    </location>
</feature>
<feature type="transmembrane region" description="Helical" evidence="6">
    <location>
        <begin position="19"/>
        <end position="36"/>
    </location>
</feature>
<evidence type="ECO:0000313" key="9">
    <source>
        <dbReference type="Proteomes" id="UP000263486"/>
    </source>
</evidence>
<gene>
    <name evidence="8" type="ORF">DYH56_07515</name>
</gene>
<sequence length="191" mass="20276">MGNLVECVLEKRLPSKTQVISIALLLIGTAFSSNIFDGGLSSLTFLGIIYGLLAACSYTAFTFVSGKVATNVDPVERSALMLTGSLIFIVILFPPTFLGDVKIVLPLLKYGVALALFGTIIPPLFFSIGVPVVGVGLTSILASVELPVAILASTTILHERSSMIQWVGILIILIGITLPGYVQKKFKHQVA</sequence>
<keyword evidence="2" id="KW-1003">Cell membrane</keyword>
<comment type="caution">
    <text evidence="8">The sequence shown here is derived from an EMBL/GenBank/DDBJ whole genome shotgun (WGS) entry which is preliminary data.</text>
</comment>
<dbReference type="InterPro" id="IPR037185">
    <property type="entry name" value="EmrE-like"/>
</dbReference>
<dbReference type="EMBL" id="QUAJ01000011">
    <property type="protein sequence ID" value="REI41333.1"/>
    <property type="molecule type" value="Genomic_DNA"/>
</dbReference>
<reference evidence="8 9" key="1">
    <citation type="submission" date="2018-08" db="EMBL/GenBank/DDBJ databases">
        <title>Draft genome sequence of Psychrilyobacter sp. strain SD5 isolated from Black Sea water.</title>
        <authorList>
            <person name="Yadav S."/>
            <person name="Villanueva L."/>
            <person name="Damste J.S.S."/>
        </authorList>
    </citation>
    <scope>NUCLEOTIDE SEQUENCE [LARGE SCALE GENOMIC DNA]</scope>
    <source>
        <strain evidence="8 9">SD5</strain>
    </source>
</reference>
<evidence type="ECO:0000256" key="6">
    <source>
        <dbReference type="SAM" id="Phobius"/>
    </source>
</evidence>
<dbReference type="Pfam" id="PF00892">
    <property type="entry name" value="EamA"/>
    <property type="match status" value="1"/>
</dbReference>
<evidence type="ECO:0000313" key="8">
    <source>
        <dbReference type="EMBL" id="REI41333.1"/>
    </source>
</evidence>
<protein>
    <recommendedName>
        <fullName evidence="7">EamA domain-containing protein</fullName>
    </recommendedName>
</protein>
<dbReference type="Proteomes" id="UP000263486">
    <property type="component" value="Unassembled WGS sequence"/>
</dbReference>
<name>A0ABX9KHH9_9FUSO</name>
<keyword evidence="3 6" id="KW-0812">Transmembrane</keyword>
<feature type="domain" description="EamA" evidence="7">
    <location>
        <begin position="46"/>
        <end position="178"/>
    </location>
</feature>
<keyword evidence="4 6" id="KW-1133">Transmembrane helix</keyword>